<feature type="non-terminal residue" evidence="2">
    <location>
        <position position="70"/>
    </location>
</feature>
<comment type="caution">
    <text evidence="2">The sequence shown here is derived from an EMBL/GenBank/DDBJ whole genome shotgun (WGS) entry which is preliminary data.</text>
</comment>
<name>A0A9N9NZZ7_9GLOM</name>
<proteinExistence type="predicted"/>
<dbReference type="Proteomes" id="UP000789405">
    <property type="component" value="Unassembled WGS sequence"/>
</dbReference>
<evidence type="ECO:0000313" key="2">
    <source>
        <dbReference type="EMBL" id="CAG8789332.1"/>
    </source>
</evidence>
<evidence type="ECO:0000313" key="3">
    <source>
        <dbReference type="Proteomes" id="UP000789405"/>
    </source>
</evidence>
<sequence length="70" mass="8096">YGNVSKQDQITTKNNEEENFILPMNNSNLLFIPTLVPIDEDLELENNTFNAKKKEKETNDNNHKSTEKVT</sequence>
<keyword evidence="3" id="KW-1185">Reference proteome</keyword>
<evidence type="ECO:0000256" key="1">
    <source>
        <dbReference type="SAM" id="MobiDB-lite"/>
    </source>
</evidence>
<dbReference type="AlphaFoldDB" id="A0A9N9NZZ7"/>
<organism evidence="2 3">
    <name type="scientific">Dentiscutata erythropus</name>
    <dbReference type="NCBI Taxonomy" id="1348616"/>
    <lineage>
        <taxon>Eukaryota</taxon>
        <taxon>Fungi</taxon>
        <taxon>Fungi incertae sedis</taxon>
        <taxon>Mucoromycota</taxon>
        <taxon>Glomeromycotina</taxon>
        <taxon>Glomeromycetes</taxon>
        <taxon>Diversisporales</taxon>
        <taxon>Gigasporaceae</taxon>
        <taxon>Dentiscutata</taxon>
    </lineage>
</organism>
<feature type="compositionally biased region" description="Basic and acidic residues" evidence="1">
    <location>
        <begin position="52"/>
        <end position="70"/>
    </location>
</feature>
<protein>
    <submittedName>
        <fullName evidence="2">16257_t:CDS:1</fullName>
    </submittedName>
</protein>
<feature type="region of interest" description="Disordered" evidence="1">
    <location>
        <begin position="48"/>
        <end position="70"/>
    </location>
</feature>
<reference evidence="2" key="1">
    <citation type="submission" date="2021-06" db="EMBL/GenBank/DDBJ databases">
        <authorList>
            <person name="Kallberg Y."/>
            <person name="Tangrot J."/>
            <person name="Rosling A."/>
        </authorList>
    </citation>
    <scope>NUCLEOTIDE SEQUENCE</scope>
    <source>
        <strain evidence="2">MA453B</strain>
    </source>
</reference>
<dbReference type="OrthoDB" id="8918678at2759"/>
<dbReference type="EMBL" id="CAJVPY010026149">
    <property type="protein sequence ID" value="CAG8789332.1"/>
    <property type="molecule type" value="Genomic_DNA"/>
</dbReference>
<gene>
    <name evidence="2" type="ORF">DERYTH_LOCUS21085</name>
</gene>
<accession>A0A9N9NZZ7</accession>